<dbReference type="InterPro" id="IPR021109">
    <property type="entry name" value="Peptidase_aspartic_dom_sf"/>
</dbReference>
<dbReference type="SUPFAM" id="SSF50630">
    <property type="entry name" value="Acid proteases"/>
    <property type="match status" value="1"/>
</dbReference>
<organism evidence="1">
    <name type="scientific">hydrothermal vent metagenome</name>
    <dbReference type="NCBI Taxonomy" id="652676"/>
    <lineage>
        <taxon>unclassified sequences</taxon>
        <taxon>metagenomes</taxon>
        <taxon>ecological metagenomes</taxon>
    </lineage>
</organism>
<dbReference type="Gene3D" id="2.40.70.10">
    <property type="entry name" value="Acid Proteases"/>
    <property type="match status" value="1"/>
</dbReference>
<protein>
    <recommendedName>
        <fullName evidence="2">Peptidase A2 domain-containing protein</fullName>
    </recommendedName>
</protein>
<gene>
    <name evidence="1" type="ORF">MNBD_NITROSPINAE03-1275</name>
</gene>
<proteinExistence type="predicted"/>
<dbReference type="CDD" id="cd05483">
    <property type="entry name" value="retropepsin_like_bacteria"/>
    <property type="match status" value="1"/>
</dbReference>
<dbReference type="PROSITE" id="PS00141">
    <property type="entry name" value="ASP_PROTEASE"/>
    <property type="match status" value="1"/>
</dbReference>
<evidence type="ECO:0000313" key="1">
    <source>
        <dbReference type="EMBL" id="VAX22262.1"/>
    </source>
</evidence>
<name>A0A3B1C2E1_9ZZZZ</name>
<dbReference type="EMBL" id="UOGB01000231">
    <property type="protein sequence ID" value="VAX22262.1"/>
    <property type="molecule type" value="Genomic_DNA"/>
</dbReference>
<dbReference type="AlphaFoldDB" id="A0A3B1C2E1"/>
<dbReference type="GO" id="GO:0006508">
    <property type="term" value="P:proteolysis"/>
    <property type="evidence" value="ECO:0007669"/>
    <property type="project" value="InterPro"/>
</dbReference>
<reference evidence="1" key="1">
    <citation type="submission" date="2018-06" db="EMBL/GenBank/DDBJ databases">
        <authorList>
            <person name="Zhirakovskaya E."/>
        </authorList>
    </citation>
    <scope>NUCLEOTIDE SEQUENCE</scope>
</reference>
<sequence>VPLISKGLNFAAKAVINGRVSAEFIIDTGSSFTIISEKMARRIGFKDMGDAPRYPVSTTAGEAWLRLVVFESVNVGGAISRNVEGAVSSYLGENMDGAIGLSFLNDFIYKFNGKKKELTLKRINGAGPLKGERGREWWSVKFGRYSKAISRYTSYLQSHENRLKARNVEQENSEKRFTENDLKKIIRYYEKLYRILDKSAQIAGVPESWKAYP</sequence>
<feature type="non-terminal residue" evidence="1">
    <location>
        <position position="1"/>
    </location>
</feature>
<evidence type="ECO:0008006" key="2">
    <source>
        <dbReference type="Google" id="ProtNLM"/>
    </source>
</evidence>
<dbReference type="InterPro" id="IPR034122">
    <property type="entry name" value="Retropepsin-like_bacterial"/>
</dbReference>
<dbReference type="Pfam" id="PF13975">
    <property type="entry name" value="gag-asp_proteas"/>
    <property type="match status" value="1"/>
</dbReference>
<dbReference type="InterPro" id="IPR001969">
    <property type="entry name" value="Aspartic_peptidase_AS"/>
</dbReference>
<dbReference type="GO" id="GO:0004190">
    <property type="term" value="F:aspartic-type endopeptidase activity"/>
    <property type="evidence" value="ECO:0007669"/>
    <property type="project" value="InterPro"/>
</dbReference>
<accession>A0A3B1C2E1</accession>